<protein>
    <submittedName>
        <fullName evidence="1">Uncharacterized protein</fullName>
    </submittedName>
</protein>
<sequence>MMYINMMYFVGVYAGFKLKVQFLMLRHPVTYVH</sequence>
<name>A0A0A8YQG5_ARUDO</name>
<evidence type="ECO:0000313" key="1">
    <source>
        <dbReference type="EMBL" id="JAD29079.1"/>
    </source>
</evidence>
<dbReference type="AlphaFoldDB" id="A0A0A8YQG5"/>
<organism evidence="1">
    <name type="scientific">Arundo donax</name>
    <name type="common">Giant reed</name>
    <name type="synonym">Donax arundinaceus</name>
    <dbReference type="NCBI Taxonomy" id="35708"/>
    <lineage>
        <taxon>Eukaryota</taxon>
        <taxon>Viridiplantae</taxon>
        <taxon>Streptophyta</taxon>
        <taxon>Embryophyta</taxon>
        <taxon>Tracheophyta</taxon>
        <taxon>Spermatophyta</taxon>
        <taxon>Magnoliopsida</taxon>
        <taxon>Liliopsida</taxon>
        <taxon>Poales</taxon>
        <taxon>Poaceae</taxon>
        <taxon>PACMAD clade</taxon>
        <taxon>Arundinoideae</taxon>
        <taxon>Arundineae</taxon>
        <taxon>Arundo</taxon>
    </lineage>
</organism>
<reference evidence="1" key="1">
    <citation type="submission" date="2014-09" db="EMBL/GenBank/DDBJ databases">
        <authorList>
            <person name="Magalhaes I.L.F."/>
            <person name="Oliveira U."/>
            <person name="Santos F.R."/>
            <person name="Vidigal T.H.D.A."/>
            <person name="Brescovit A.D."/>
            <person name="Santos A.J."/>
        </authorList>
    </citation>
    <scope>NUCLEOTIDE SEQUENCE</scope>
    <source>
        <tissue evidence="1">Shoot tissue taken approximately 20 cm above the soil surface</tissue>
    </source>
</reference>
<dbReference type="EMBL" id="GBRH01268816">
    <property type="protein sequence ID" value="JAD29079.1"/>
    <property type="molecule type" value="Transcribed_RNA"/>
</dbReference>
<proteinExistence type="predicted"/>
<reference evidence="1" key="2">
    <citation type="journal article" date="2015" name="Data Brief">
        <title>Shoot transcriptome of the giant reed, Arundo donax.</title>
        <authorList>
            <person name="Barrero R.A."/>
            <person name="Guerrero F.D."/>
            <person name="Moolhuijzen P."/>
            <person name="Goolsby J.A."/>
            <person name="Tidwell J."/>
            <person name="Bellgard S.E."/>
            <person name="Bellgard M.I."/>
        </authorList>
    </citation>
    <scope>NUCLEOTIDE SEQUENCE</scope>
    <source>
        <tissue evidence="1">Shoot tissue taken approximately 20 cm above the soil surface</tissue>
    </source>
</reference>
<accession>A0A0A8YQG5</accession>